<keyword evidence="3" id="KW-1185">Reference proteome</keyword>
<dbReference type="Gene3D" id="2.60.40.10">
    <property type="entry name" value="Immunoglobulins"/>
    <property type="match status" value="1"/>
</dbReference>
<comment type="caution">
    <text evidence="2">The sequence shown here is derived from an EMBL/GenBank/DDBJ whole genome shotgun (WGS) entry which is preliminary data.</text>
</comment>
<dbReference type="AlphaFoldDB" id="A0A432MMR8"/>
<proteinExistence type="predicted"/>
<feature type="region of interest" description="Disordered" evidence="1">
    <location>
        <begin position="1"/>
        <end position="46"/>
    </location>
</feature>
<evidence type="ECO:0008006" key="4">
    <source>
        <dbReference type="Google" id="ProtNLM"/>
    </source>
</evidence>
<gene>
    <name evidence="2" type="ORF">TsocGM_05115</name>
</gene>
<evidence type="ECO:0000256" key="1">
    <source>
        <dbReference type="SAM" id="MobiDB-lite"/>
    </source>
</evidence>
<evidence type="ECO:0000313" key="2">
    <source>
        <dbReference type="EMBL" id="RUL88744.1"/>
    </source>
</evidence>
<feature type="compositionally biased region" description="Low complexity" evidence="1">
    <location>
        <begin position="33"/>
        <end position="46"/>
    </location>
</feature>
<dbReference type="OrthoDB" id="223161at2"/>
<protein>
    <recommendedName>
        <fullName evidence="4">Big-1 domain-containing protein</fullName>
    </recommendedName>
</protein>
<accession>A0A432MMR8</accession>
<dbReference type="Proteomes" id="UP000280296">
    <property type="component" value="Unassembled WGS sequence"/>
</dbReference>
<reference evidence="2 3" key="2">
    <citation type="submission" date="2019-01" db="EMBL/GenBank/DDBJ databases">
        <title>Tautonia sociabilis, a novel thermotolerant planctomycete of Isosphaeraceae family, isolated from a 4000 m deep subterranean habitat.</title>
        <authorList>
            <person name="Kovaleva O.L."/>
            <person name="Elcheninov A.G."/>
            <person name="Van Heerden E."/>
            <person name="Toshchakov S.V."/>
            <person name="Novikov A."/>
            <person name="Bonch-Osmolovskaya E.A."/>
            <person name="Kublanov I.V."/>
        </authorList>
    </citation>
    <scope>NUCLEOTIDE SEQUENCE [LARGE SCALE GENOMIC DNA]</scope>
    <source>
        <strain evidence="2 3">GM2012</strain>
    </source>
</reference>
<dbReference type="SUPFAM" id="SSF49373">
    <property type="entry name" value="Invasin/intimin cell-adhesion fragments"/>
    <property type="match status" value="1"/>
</dbReference>
<sequence length="298" mass="31027">MIRPRRAPAGRPSRRRSAPRVEAMEPRQLLSTADPSAPAGEAAAQAAAPMEAPVPLVLVSEFVSGAGQMTQVGTPFSLPLTVRVTRPDGSPVSGATVVFDAFQAGPSARFLTNPAVTGPDGLAATVAVANGQAGLFTVVATSPGAAPSQVTLENRLLPLGVINVSRFGYHAQPTTIALTFNQPLDPVQASLVSNYQLFGPGLDRTPATAPNRPLRLRSARYDSAANTVALTSAEPLRLQGGRRYLVVVDGAVVPGGDRGPAASAFIGAEVFDPPPRLSRALLALQRLQRLRDGRGRLV</sequence>
<dbReference type="EMBL" id="RYZH01000007">
    <property type="protein sequence ID" value="RUL88744.1"/>
    <property type="molecule type" value="Genomic_DNA"/>
</dbReference>
<evidence type="ECO:0000313" key="3">
    <source>
        <dbReference type="Proteomes" id="UP000280296"/>
    </source>
</evidence>
<dbReference type="InterPro" id="IPR013783">
    <property type="entry name" value="Ig-like_fold"/>
</dbReference>
<organism evidence="2 3">
    <name type="scientific">Tautonia sociabilis</name>
    <dbReference type="NCBI Taxonomy" id="2080755"/>
    <lineage>
        <taxon>Bacteria</taxon>
        <taxon>Pseudomonadati</taxon>
        <taxon>Planctomycetota</taxon>
        <taxon>Planctomycetia</taxon>
        <taxon>Isosphaerales</taxon>
        <taxon>Isosphaeraceae</taxon>
        <taxon>Tautonia</taxon>
    </lineage>
</organism>
<reference evidence="2 3" key="1">
    <citation type="submission" date="2018-12" db="EMBL/GenBank/DDBJ databases">
        <authorList>
            <person name="Toschakov S.V."/>
        </authorList>
    </citation>
    <scope>NUCLEOTIDE SEQUENCE [LARGE SCALE GENOMIC DNA]</scope>
    <source>
        <strain evidence="2 3">GM2012</strain>
    </source>
</reference>
<feature type="compositionally biased region" description="Basic residues" evidence="1">
    <location>
        <begin position="1"/>
        <end position="18"/>
    </location>
</feature>
<name>A0A432MMR8_9BACT</name>
<dbReference type="RefSeq" id="WP_126724232.1">
    <property type="nucleotide sequence ID" value="NZ_RYZH01000007.1"/>
</dbReference>
<dbReference type="InterPro" id="IPR008964">
    <property type="entry name" value="Invasin/intimin_cell_adhesion"/>
</dbReference>